<dbReference type="RefSeq" id="WP_267540326.1">
    <property type="nucleotide sequence ID" value="NZ_JAPNKA010000001.1"/>
</dbReference>
<dbReference type="Pfam" id="PF08757">
    <property type="entry name" value="CotH"/>
    <property type="match status" value="1"/>
</dbReference>
<dbReference type="Proteomes" id="UP001207654">
    <property type="component" value="Unassembled WGS sequence"/>
</dbReference>
<dbReference type="GO" id="GO:0016301">
    <property type="term" value="F:kinase activity"/>
    <property type="evidence" value="ECO:0007669"/>
    <property type="project" value="UniProtKB-KW"/>
</dbReference>
<dbReference type="PANTHER" id="PTHR40050">
    <property type="entry name" value="INNER SPORE COAT PROTEIN H"/>
    <property type="match status" value="1"/>
</dbReference>
<dbReference type="EMBL" id="JAPNKA010000001">
    <property type="protein sequence ID" value="MCY1081737.1"/>
    <property type="molecule type" value="Genomic_DNA"/>
</dbReference>
<accession>A0ABT4AJ54</accession>
<name>A0ABT4AJ54_9BACT</name>
<feature type="compositionally biased region" description="Gly residues" evidence="1">
    <location>
        <begin position="146"/>
        <end position="167"/>
    </location>
</feature>
<reference evidence="3 4" key="1">
    <citation type="submission" date="2022-11" db="EMBL/GenBank/DDBJ databases">
        <title>Minimal conservation of predation-associated metabolite biosynthetic gene clusters underscores biosynthetic potential of Myxococcota including descriptions for ten novel species: Archangium lansinium sp. nov., Myxococcus landrumus sp. nov., Nannocystis bai.</title>
        <authorList>
            <person name="Ahearne A."/>
            <person name="Stevens C."/>
            <person name="Phillips K."/>
        </authorList>
    </citation>
    <scope>NUCLEOTIDE SEQUENCE [LARGE SCALE GENOMIC DNA]</scope>
    <source>
        <strain evidence="3 4">MIWBW</strain>
    </source>
</reference>
<protein>
    <submittedName>
        <fullName evidence="3">CotH kinase family protein</fullName>
    </submittedName>
</protein>
<sequence length="533" mass="56766">MKSSPRLGALATLALTFATACGGIERPEGWGEESHGKDAPPAYDVVFAQGKVNRIDLVITPEDWQTMQDDMTAMLGEFGTGGGMPGGGGGGGVPGGGGLPPELTEACKEKAEGEACTATINGTTFTSTCAKSPDGAQLLCRPPGGPGGGGGGAPGGGGGAPGGGGGGDIIPNTPVYVPSTVHFNGKTWNYVGVRMKGNSSLSQTWRSGVGKLPLRLNFDEFEDEHPEIDDQRFYGFDKLSLGNGAADTSLMRDKLATDIFRELGVPAGHTSFVALYVDHGNGPQYFGLYTLNEDPDEPLLDRSFDGHKGALYEADGVGARWQAFDQESFDIQSNEEQGWTPVEEAIAALNSDRTDAAAWRARLEAKLNVDGFLKWLAVNTVLQNWDAYGAMPHNYYLYANPNEGGRLHWITWDHDRAMGDGMGRSSSLTQNTVDATWPLIRFLMDDPTYAETYKQYALEAARGPLAPDALQARMREAHELIAPYVVGENAEQAGYTFISNAQAFEDSLSGTNGLLNFAAKRQTEVEAAFGTSP</sequence>
<evidence type="ECO:0000313" key="3">
    <source>
        <dbReference type="EMBL" id="MCY1081737.1"/>
    </source>
</evidence>
<keyword evidence="3" id="KW-0808">Transferase</keyword>
<feature type="signal peptide" evidence="2">
    <location>
        <begin position="1"/>
        <end position="20"/>
    </location>
</feature>
<organism evidence="3 4">
    <name type="scientific">Archangium lansingense</name>
    <dbReference type="NCBI Taxonomy" id="2995310"/>
    <lineage>
        <taxon>Bacteria</taxon>
        <taxon>Pseudomonadati</taxon>
        <taxon>Myxococcota</taxon>
        <taxon>Myxococcia</taxon>
        <taxon>Myxococcales</taxon>
        <taxon>Cystobacterineae</taxon>
        <taxon>Archangiaceae</taxon>
        <taxon>Archangium</taxon>
    </lineage>
</organism>
<comment type="caution">
    <text evidence="3">The sequence shown here is derived from an EMBL/GenBank/DDBJ whole genome shotgun (WGS) entry which is preliminary data.</text>
</comment>
<proteinExistence type="predicted"/>
<dbReference type="InterPro" id="IPR014867">
    <property type="entry name" value="Spore_coat_CotH_CotH2/3/7"/>
</dbReference>
<evidence type="ECO:0000256" key="2">
    <source>
        <dbReference type="SAM" id="SignalP"/>
    </source>
</evidence>
<keyword evidence="3" id="KW-0418">Kinase</keyword>
<gene>
    <name evidence="3" type="ORF">OV287_45535</name>
</gene>
<evidence type="ECO:0000313" key="4">
    <source>
        <dbReference type="Proteomes" id="UP001207654"/>
    </source>
</evidence>
<evidence type="ECO:0000256" key="1">
    <source>
        <dbReference type="SAM" id="MobiDB-lite"/>
    </source>
</evidence>
<dbReference type="PANTHER" id="PTHR40050:SF1">
    <property type="entry name" value="INNER SPORE COAT PROTEIN H"/>
    <property type="match status" value="1"/>
</dbReference>
<keyword evidence="2" id="KW-0732">Signal</keyword>
<keyword evidence="4" id="KW-1185">Reference proteome</keyword>
<feature type="region of interest" description="Disordered" evidence="1">
    <location>
        <begin position="140"/>
        <end position="167"/>
    </location>
</feature>
<dbReference type="PROSITE" id="PS51257">
    <property type="entry name" value="PROKAR_LIPOPROTEIN"/>
    <property type="match status" value="1"/>
</dbReference>
<feature type="chain" id="PRO_5047097814" evidence="2">
    <location>
        <begin position="21"/>
        <end position="533"/>
    </location>
</feature>